<reference evidence="4 5" key="1">
    <citation type="journal article" date="2019" name="Int. J. Syst. Evol. Microbiol.">
        <title>The Global Catalogue of Microorganisms (GCM) 10K type strain sequencing project: providing services to taxonomists for standard genome sequencing and annotation.</title>
        <authorList>
            <consortium name="The Broad Institute Genomics Platform"/>
            <consortium name="The Broad Institute Genome Sequencing Center for Infectious Disease"/>
            <person name="Wu L."/>
            <person name="Ma J."/>
        </authorList>
    </citation>
    <scope>NUCLEOTIDE SEQUENCE [LARGE SCALE GENOMIC DNA]</scope>
    <source>
        <strain evidence="4 5">JCM 16331</strain>
    </source>
</reference>
<comment type="caution">
    <text evidence="4">The sequence shown here is derived from an EMBL/GenBank/DDBJ whole genome shotgun (WGS) entry which is preliminary data.</text>
</comment>
<evidence type="ECO:0000259" key="3">
    <source>
        <dbReference type="Pfam" id="PF07760"/>
    </source>
</evidence>
<name>A0A830G7N0_9EURY</name>
<evidence type="ECO:0000313" key="5">
    <source>
        <dbReference type="Proteomes" id="UP000608850"/>
    </source>
</evidence>
<feature type="transmembrane region" description="Helical" evidence="2">
    <location>
        <begin position="95"/>
        <end position="115"/>
    </location>
</feature>
<gene>
    <name evidence="4" type="ORF">GCM10009021_06780</name>
</gene>
<dbReference type="EMBL" id="BMOQ01000002">
    <property type="protein sequence ID" value="GGN09799.1"/>
    <property type="molecule type" value="Genomic_DNA"/>
</dbReference>
<feature type="domain" description="DUF1616" evidence="3">
    <location>
        <begin position="20"/>
        <end position="291"/>
    </location>
</feature>
<dbReference type="Pfam" id="PF07760">
    <property type="entry name" value="DUF1616"/>
    <property type="match status" value="1"/>
</dbReference>
<dbReference type="OrthoDB" id="82282at2157"/>
<dbReference type="Proteomes" id="UP000608850">
    <property type="component" value="Unassembled WGS sequence"/>
</dbReference>
<organism evidence="4 5">
    <name type="scientific">Halarchaeum nitratireducens</name>
    <dbReference type="NCBI Taxonomy" id="489913"/>
    <lineage>
        <taxon>Archaea</taxon>
        <taxon>Methanobacteriati</taxon>
        <taxon>Methanobacteriota</taxon>
        <taxon>Stenosarchaea group</taxon>
        <taxon>Halobacteria</taxon>
        <taxon>Halobacteriales</taxon>
        <taxon>Halobacteriaceae</taxon>
    </lineage>
</organism>
<keyword evidence="5" id="KW-1185">Reference proteome</keyword>
<dbReference type="InterPro" id="IPR011674">
    <property type="entry name" value="DUF1616"/>
</dbReference>
<evidence type="ECO:0000256" key="1">
    <source>
        <dbReference type="SAM" id="MobiDB-lite"/>
    </source>
</evidence>
<feature type="transmembrane region" description="Helical" evidence="2">
    <location>
        <begin position="12"/>
        <end position="32"/>
    </location>
</feature>
<dbReference type="AlphaFoldDB" id="A0A830G7N0"/>
<accession>A0A830G7N0</accession>
<evidence type="ECO:0000313" key="4">
    <source>
        <dbReference type="EMBL" id="GGN09799.1"/>
    </source>
</evidence>
<keyword evidence="2" id="KW-1133">Transmembrane helix</keyword>
<feature type="transmembrane region" description="Helical" evidence="2">
    <location>
        <begin position="151"/>
        <end position="169"/>
    </location>
</feature>
<evidence type="ECO:0000256" key="2">
    <source>
        <dbReference type="SAM" id="Phobius"/>
    </source>
</evidence>
<feature type="transmembrane region" description="Helical" evidence="2">
    <location>
        <begin position="70"/>
        <end position="89"/>
    </location>
</feature>
<feature type="region of interest" description="Disordered" evidence="1">
    <location>
        <begin position="120"/>
        <end position="143"/>
    </location>
</feature>
<proteinExistence type="predicted"/>
<sequence>MPPRAAPRVPRDLSAAIGLTLLADACVLLSPLGGALRLPLGLALALLAPGYAIVAALFADDERPGATRLALAVAASAVVTPLCAVGVSLSPFALGPVPLAGALTAVTCLAVVVAARRRSADSAPSESGAPPGTAVASPDATDDRSRRTLDAALVVLILLAAASVAHAALTPATAGASLSLTTGDGGAVAGGYPGENETLSVGVTNHGTGTATYTLVVQRQRVAAENATRVLARDEVRRETLTVPAGETRRRSSAVADGPGRTRVVYLLYDGGVPTTPTASNADRETHVWID</sequence>
<feature type="transmembrane region" description="Helical" evidence="2">
    <location>
        <begin position="38"/>
        <end position="58"/>
    </location>
</feature>
<protein>
    <recommendedName>
        <fullName evidence="3">DUF1616 domain-containing protein</fullName>
    </recommendedName>
</protein>
<keyword evidence="2" id="KW-0472">Membrane</keyword>
<dbReference type="RefSeq" id="WP_188877117.1">
    <property type="nucleotide sequence ID" value="NZ_BMOQ01000002.1"/>
</dbReference>
<keyword evidence="2" id="KW-0812">Transmembrane</keyword>